<proteinExistence type="predicted"/>
<reference evidence="2" key="1">
    <citation type="submission" date="2022-05" db="EMBL/GenBank/DDBJ databases">
        <title>The Musa troglodytarum L. genome provides insights into the mechanism of non-climacteric behaviour and enrichment of carotenoids.</title>
        <authorList>
            <person name="Wang J."/>
        </authorList>
    </citation>
    <scope>NUCLEOTIDE SEQUENCE</scope>
    <source>
        <tissue evidence="2">Leaf</tissue>
    </source>
</reference>
<dbReference type="Proteomes" id="UP001055439">
    <property type="component" value="Chromosome 7"/>
</dbReference>
<evidence type="ECO:0000256" key="1">
    <source>
        <dbReference type="SAM" id="MobiDB-lite"/>
    </source>
</evidence>
<keyword evidence="3" id="KW-1185">Reference proteome</keyword>
<dbReference type="AlphaFoldDB" id="A0A9E7KFP4"/>
<accession>A0A9E7KFP4</accession>
<evidence type="ECO:0000313" key="2">
    <source>
        <dbReference type="EMBL" id="URE15034.1"/>
    </source>
</evidence>
<feature type="compositionally biased region" description="Pro residues" evidence="1">
    <location>
        <begin position="23"/>
        <end position="33"/>
    </location>
</feature>
<dbReference type="EMBL" id="CP097509">
    <property type="protein sequence ID" value="URE15034.1"/>
    <property type="molecule type" value="Genomic_DNA"/>
</dbReference>
<sequence length="124" mass="13073">MQAIPGTVDVGEQVAERRSRASLPPPAPRGPLPRPRRERIRPPRGKGGSGLRPRPHRPRSVPLEPRHSVRPPPRRAPPQGPRQSFGPPREAADGNGASAGGEESEGQPADAPLAGAWVPEGVGV</sequence>
<evidence type="ECO:0000313" key="3">
    <source>
        <dbReference type="Proteomes" id="UP001055439"/>
    </source>
</evidence>
<feature type="compositionally biased region" description="Basic residues" evidence="1">
    <location>
        <begin position="34"/>
        <end position="44"/>
    </location>
</feature>
<name>A0A9E7KFP4_9LILI</name>
<gene>
    <name evidence="2" type="ORF">MUK42_11441</name>
</gene>
<protein>
    <submittedName>
        <fullName evidence="2">Uncharacterized protein</fullName>
    </submittedName>
</protein>
<dbReference type="OrthoDB" id="1647165at2759"/>
<organism evidence="2 3">
    <name type="scientific">Musa troglodytarum</name>
    <name type="common">fe'i banana</name>
    <dbReference type="NCBI Taxonomy" id="320322"/>
    <lineage>
        <taxon>Eukaryota</taxon>
        <taxon>Viridiplantae</taxon>
        <taxon>Streptophyta</taxon>
        <taxon>Embryophyta</taxon>
        <taxon>Tracheophyta</taxon>
        <taxon>Spermatophyta</taxon>
        <taxon>Magnoliopsida</taxon>
        <taxon>Liliopsida</taxon>
        <taxon>Zingiberales</taxon>
        <taxon>Musaceae</taxon>
        <taxon>Musa</taxon>
    </lineage>
</organism>
<feature type="region of interest" description="Disordered" evidence="1">
    <location>
        <begin position="1"/>
        <end position="124"/>
    </location>
</feature>